<dbReference type="FunFam" id="1.10.10.10:FF:000001">
    <property type="entry name" value="LysR family transcriptional regulator"/>
    <property type="match status" value="1"/>
</dbReference>
<feature type="domain" description="HTH lysR-type" evidence="5">
    <location>
        <begin position="5"/>
        <end position="62"/>
    </location>
</feature>
<accession>A0A918X5Z9</accession>
<organism evidence="6 7">
    <name type="scientific">Streptomyces finlayi</name>
    <dbReference type="NCBI Taxonomy" id="67296"/>
    <lineage>
        <taxon>Bacteria</taxon>
        <taxon>Bacillati</taxon>
        <taxon>Actinomycetota</taxon>
        <taxon>Actinomycetes</taxon>
        <taxon>Kitasatosporales</taxon>
        <taxon>Streptomycetaceae</taxon>
        <taxon>Streptomyces</taxon>
    </lineage>
</organism>
<evidence type="ECO:0000313" key="7">
    <source>
        <dbReference type="Proteomes" id="UP000638353"/>
    </source>
</evidence>
<dbReference type="AlphaFoldDB" id="A0A918X5Z9"/>
<evidence type="ECO:0000259" key="5">
    <source>
        <dbReference type="PROSITE" id="PS50931"/>
    </source>
</evidence>
<dbReference type="GO" id="GO:0003700">
    <property type="term" value="F:DNA-binding transcription factor activity"/>
    <property type="evidence" value="ECO:0007669"/>
    <property type="project" value="InterPro"/>
</dbReference>
<sequence length="331" mass="36682">MPRDFDPRLLRAFVATAEELHFTRAASRLYVAQQALSRDIRRLERDLGKSLFVRTTRQVALTPEGVRLLPYARDVLAAHDAFSLAASAREVRPLLVDVGDLVATGNQVLEETRRTHPELELVARFHSGLTGAAREILDGSLDASFGRFAGLAPAVAAQLAHRPVRYERMAVLLPDDHALCSNDRIPLKALAGQTLYAAAGNQSAAEWTDLATRLFAGHGIHLAEPFPEIEGPEEFMRVIRKRGWWVLASTEFIDVPGMARRLLSDPVPLSPLSLVWRVGLDHPALDALVDTARRLAREHHWLDLPPDAWLPSEDRAAMQEDAVTHAGRPSR</sequence>
<dbReference type="PANTHER" id="PTHR30346:SF0">
    <property type="entry name" value="HCA OPERON TRANSCRIPTIONAL ACTIVATOR HCAR"/>
    <property type="match status" value="1"/>
</dbReference>
<dbReference type="Pfam" id="PF00126">
    <property type="entry name" value="HTH_1"/>
    <property type="match status" value="1"/>
</dbReference>
<dbReference type="InterPro" id="IPR000847">
    <property type="entry name" value="LysR_HTH_N"/>
</dbReference>
<evidence type="ECO:0000256" key="2">
    <source>
        <dbReference type="ARBA" id="ARBA00023015"/>
    </source>
</evidence>
<dbReference type="RefSeq" id="WP_189826493.1">
    <property type="nucleotide sequence ID" value="NZ_BMVC01000022.1"/>
</dbReference>
<dbReference type="PRINTS" id="PR00039">
    <property type="entry name" value="HTHLYSR"/>
</dbReference>
<keyword evidence="4" id="KW-0804">Transcription</keyword>
<comment type="similarity">
    <text evidence="1">Belongs to the LysR transcriptional regulatory family.</text>
</comment>
<reference evidence="6" key="1">
    <citation type="journal article" date="2014" name="Int. J. Syst. Evol. Microbiol.">
        <title>Complete genome sequence of Corynebacterium casei LMG S-19264T (=DSM 44701T), isolated from a smear-ripened cheese.</title>
        <authorList>
            <consortium name="US DOE Joint Genome Institute (JGI-PGF)"/>
            <person name="Walter F."/>
            <person name="Albersmeier A."/>
            <person name="Kalinowski J."/>
            <person name="Ruckert C."/>
        </authorList>
    </citation>
    <scope>NUCLEOTIDE SEQUENCE</scope>
    <source>
        <strain evidence="6">JCM 4637</strain>
    </source>
</reference>
<dbReference type="Gene3D" id="3.40.190.10">
    <property type="entry name" value="Periplasmic binding protein-like II"/>
    <property type="match status" value="2"/>
</dbReference>
<dbReference type="GO" id="GO:0003677">
    <property type="term" value="F:DNA binding"/>
    <property type="evidence" value="ECO:0007669"/>
    <property type="project" value="UniProtKB-KW"/>
</dbReference>
<dbReference type="Pfam" id="PF03466">
    <property type="entry name" value="LysR_substrate"/>
    <property type="match status" value="1"/>
</dbReference>
<comment type="caution">
    <text evidence="6">The sequence shown here is derived from an EMBL/GenBank/DDBJ whole genome shotgun (WGS) entry which is preliminary data.</text>
</comment>
<gene>
    <name evidence="6" type="ORF">GCM10010334_74060</name>
</gene>
<dbReference type="Gene3D" id="1.10.10.10">
    <property type="entry name" value="Winged helix-like DNA-binding domain superfamily/Winged helix DNA-binding domain"/>
    <property type="match status" value="1"/>
</dbReference>
<dbReference type="InterPro" id="IPR005119">
    <property type="entry name" value="LysR_subst-bd"/>
</dbReference>
<evidence type="ECO:0000313" key="6">
    <source>
        <dbReference type="EMBL" id="GHD14712.1"/>
    </source>
</evidence>
<dbReference type="InterPro" id="IPR036388">
    <property type="entry name" value="WH-like_DNA-bd_sf"/>
</dbReference>
<name>A0A918X5Z9_9ACTN</name>
<dbReference type="PROSITE" id="PS50931">
    <property type="entry name" value="HTH_LYSR"/>
    <property type="match status" value="1"/>
</dbReference>
<dbReference type="InterPro" id="IPR036390">
    <property type="entry name" value="WH_DNA-bd_sf"/>
</dbReference>
<keyword evidence="2" id="KW-0805">Transcription regulation</keyword>
<evidence type="ECO:0000256" key="1">
    <source>
        <dbReference type="ARBA" id="ARBA00009437"/>
    </source>
</evidence>
<dbReference type="EMBL" id="BMVC01000022">
    <property type="protein sequence ID" value="GHD14712.1"/>
    <property type="molecule type" value="Genomic_DNA"/>
</dbReference>
<evidence type="ECO:0000256" key="4">
    <source>
        <dbReference type="ARBA" id="ARBA00023163"/>
    </source>
</evidence>
<dbReference type="SUPFAM" id="SSF53850">
    <property type="entry name" value="Periplasmic binding protein-like II"/>
    <property type="match status" value="1"/>
</dbReference>
<reference evidence="6" key="2">
    <citation type="submission" date="2020-09" db="EMBL/GenBank/DDBJ databases">
        <authorList>
            <person name="Sun Q."/>
            <person name="Ohkuma M."/>
        </authorList>
    </citation>
    <scope>NUCLEOTIDE SEQUENCE</scope>
    <source>
        <strain evidence="6">JCM 4637</strain>
    </source>
</reference>
<keyword evidence="3" id="KW-0238">DNA-binding</keyword>
<proteinExistence type="inferred from homology"/>
<dbReference type="PANTHER" id="PTHR30346">
    <property type="entry name" value="TRANSCRIPTIONAL DUAL REGULATOR HCAR-RELATED"/>
    <property type="match status" value="1"/>
</dbReference>
<dbReference type="SUPFAM" id="SSF46785">
    <property type="entry name" value="Winged helix' DNA-binding domain"/>
    <property type="match status" value="1"/>
</dbReference>
<dbReference type="Proteomes" id="UP000638353">
    <property type="component" value="Unassembled WGS sequence"/>
</dbReference>
<protein>
    <submittedName>
        <fullName evidence="6">LysR family transcriptional regulator</fullName>
    </submittedName>
</protein>
<evidence type="ECO:0000256" key="3">
    <source>
        <dbReference type="ARBA" id="ARBA00023125"/>
    </source>
</evidence>
<dbReference type="GO" id="GO:0032993">
    <property type="term" value="C:protein-DNA complex"/>
    <property type="evidence" value="ECO:0007669"/>
    <property type="project" value="TreeGrafter"/>
</dbReference>